<accession>A0A939FMU3</accession>
<dbReference type="EMBL" id="JAFMOF010000002">
    <property type="protein sequence ID" value="MBO0654503.1"/>
    <property type="molecule type" value="Genomic_DNA"/>
</dbReference>
<dbReference type="InterPro" id="IPR011761">
    <property type="entry name" value="ATP-grasp"/>
</dbReference>
<dbReference type="GO" id="GO:0009432">
    <property type="term" value="P:SOS response"/>
    <property type="evidence" value="ECO:0007669"/>
    <property type="project" value="TreeGrafter"/>
</dbReference>
<evidence type="ECO:0000256" key="1">
    <source>
        <dbReference type="PROSITE-ProRule" id="PRU00409"/>
    </source>
</evidence>
<feature type="domain" description="ATP-grasp" evidence="2">
    <location>
        <begin position="121"/>
        <end position="296"/>
    </location>
</feature>
<evidence type="ECO:0000313" key="3">
    <source>
        <dbReference type="EMBL" id="MBO0654503.1"/>
    </source>
</evidence>
<dbReference type="Proteomes" id="UP000664781">
    <property type="component" value="Unassembled WGS sequence"/>
</dbReference>
<comment type="caution">
    <text evidence="3">The sequence shown here is derived from an EMBL/GenBank/DDBJ whole genome shotgun (WGS) entry which is preliminary data.</text>
</comment>
<dbReference type="GO" id="GO:0005737">
    <property type="term" value="C:cytoplasm"/>
    <property type="evidence" value="ECO:0007669"/>
    <property type="project" value="TreeGrafter"/>
</dbReference>
<keyword evidence="3" id="KW-0436">Ligase</keyword>
<reference evidence="3" key="1">
    <citation type="submission" date="2021-03" db="EMBL/GenBank/DDBJ databases">
        <title>Streptomyces strains.</title>
        <authorList>
            <person name="Lund M.B."/>
            <person name="Toerring T."/>
        </authorList>
    </citation>
    <scope>NUCLEOTIDE SEQUENCE</scope>
    <source>
        <strain evidence="3">JCM 4242</strain>
    </source>
</reference>
<dbReference type="GO" id="GO:0046872">
    <property type="term" value="F:metal ion binding"/>
    <property type="evidence" value="ECO:0007669"/>
    <property type="project" value="InterPro"/>
</dbReference>
<dbReference type="PANTHER" id="PTHR21621">
    <property type="entry name" value="RIBOSOMAL PROTEIN S6 MODIFICATION PROTEIN"/>
    <property type="match status" value="1"/>
</dbReference>
<dbReference type="AlphaFoldDB" id="A0A939FMU3"/>
<dbReference type="Pfam" id="PF08443">
    <property type="entry name" value="RimK"/>
    <property type="match status" value="1"/>
</dbReference>
<dbReference type="PROSITE" id="PS50975">
    <property type="entry name" value="ATP_GRASP"/>
    <property type="match status" value="1"/>
</dbReference>
<evidence type="ECO:0000259" key="2">
    <source>
        <dbReference type="PROSITE" id="PS50975"/>
    </source>
</evidence>
<dbReference type="PANTHER" id="PTHR21621:SF0">
    <property type="entry name" value="BETA-CITRYLGLUTAMATE SYNTHASE B-RELATED"/>
    <property type="match status" value="1"/>
</dbReference>
<keyword evidence="4" id="KW-1185">Reference proteome</keyword>
<organism evidence="3 4">
    <name type="scientific">Streptomyces triculaminicus</name>
    <dbReference type="NCBI Taxonomy" id="2816232"/>
    <lineage>
        <taxon>Bacteria</taxon>
        <taxon>Bacillati</taxon>
        <taxon>Actinomycetota</taxon>
        <taxon>Actinomycetes</taxon>
        <taxon>Kitasatosporales</taxon>
        <taxon>Streptomycetaceae</taxon>
        <taxon>Streptomyces</taxon>
    </lineage>
</organism>
<keyword evidence="1" id="KW-0547">Nucleotide-binding</keyword>
<dbReference type="RefSeq" id="WP_086568122.1">
    <property type="nucleotide sequence ID" value="NZ_JAFMOF010000002.1"/>
</dbReference>
<sequence length="305" mass="33079">MILFYGCAHDSPFAAAVDAARTARIDHRVVDQTRLGRHDLVVHADGGGWLAVDGTRLPLEDVTAVYLRPLTPRPEVGSTEAARARATALNMNFLEWLDVAPALVVNRPGAMAPNRSKPYQAQLIARAGFLVPETVVTNDPDEVGAFRGLHGRVVYKSVSAMRSIVQEFTEADEARLRLVRHLPTQFQAYVPGRDVRVHVVGERTFAAQVDSDAIDYRYASRSGPRAELSRMELPDDAARGCVALAAAMDLPLAGIDLRVRPDGAWVCFEVNPMPAYLYYEAEAGLPISAALVGLLAGADVRASLP</sequence>
<proteinExistence type="predicted"/>
<dbReference type="Gene3D" id="3.30.470.20">
    <property type="entry name" value="ATP-grasp fold, B domain"/>
    <property type="match status" value="1"/>
</dbReference>
<keyword evidence="1" id="KW-0067">ATP-binding</keyword>
<dbReference type="GO" id="GO:0005524">
    <property type="term" value="F:ATP binding"/>
    <property type="evidence" value="ECO:0007669"/>
    <property type="project" value="UniProtKB-UniRule"/>
</dbReference>
<gene>
    <name evidence="3" type="ORF">J1792_17450</name>
</gene>
<protein>
    <submittedName>
        <fullName evidence="3">Alpha-L-glutamate ligase</fullName>
    </submittedName>
</protein>
<dbReference type="InterPro" id="IPR013651">
    <property type="entry name" value="ATP-grasp_RimK-type"/>
</dbReference>
<evidence type="ECO:0000313" key="4">
    <source>
        <dbReference type="Proteomes" id="UP000664781"/>
    </source>
</evidence>
<dbReference type="SUPFAM" id="SSF56059">
    <property type="entry name" value="Glutathione synthetase ATP-binding domain-like"/>
    <property type="match status" value="1"/>
</dbReference>
<dbReference type="GO" id="GO:0018169">
    <property type="term" value="F:ribosomal S6-glutamic acid ligase activity"/>
    <property type="evidence" value="ECO:0007669"/>
    <property type="project" value="TreeGrafter"/>
</dbReference>
<name>A0A939FMU3_9ACTN</name>